<evidence type="ECO:0000313" key="2">
    <source>
        <dbReference type="EMBL" id="AFH50045.1"/>
    </source>
</evidence>
<dbReference type="Gene3D" id="2.40.160.20">
    <property type="match status" value="1"/>
</dbReference>
<organism evidence="2 3">
    <name type="scientific">Ignavibacterium album (strain DSM 19864 / JCM 16511 / NBRC 101810 / Mat9-16)</name>
    <dbReference type="NCBI Taxonomy" id="945713"/>
    <lineage>
        <taxon>Bacteria</taxon>
        <taxon>Pseudomonadati</taxon>
        <taxon>Ignavibacteriota</taxon>
        <taxon>Ignavibacteria</taxon>
        <taxon>Ignavibacteriales</taxon>
        <taxon>Ignavibacteriaceae</taxon>
        <taxon>Ignavibacterium</taxon>
    </lineage>
</organism>
<evidence type="ECO:0000256" key="1">
    <source>
        <dbReference type="SAM" id="SignalP"/>
    </source>
</evidence>
<sequence length="239" mass="26604">MNKLIPKIFLILIFAAASAFSQYQNHDFSISVGAVYITSAELFLNPNSSDIFLRNQSFELKDIFSPGMEVRYKISDAVVVGLSAEYGRKSERGNFLTVLAGSQIILLESEDGFTFIPIELSVYNILPFSTESFKFNMAGGVGFYYATHTRKFGDTDISILETKPVLGIQVSTGMEYFVKENIGIRLQLKFRAPEVKVKSKYNSTTVNYKGNTITILQDTFDSKVGVNGAVFMLGVSYSF</sequence>
<dbReference type="STRING" id="945713.IALB_2342"/>
<dbReference type="SUPFAM" id="SSF56925">
    <property type="entry name" value="OMPA-like"/>
    <property type="match status" value="1"/>
</dbReference>
<dbReference type="eggNOG" id="COG3047">
    <property type="taxonomic scope" value="Bacteria"/>
</dbReference>
<reference evidence="2 3" key="1">
    <citation type="journal article" date="2012" name="Front. Microbiol.">
        <title>Complete genome of Ignavibacterium album, a metabolically versatile, flagellated, facultative anaerobe from the phylum Chlorobi.</title>
        <authorList>
            <person name="Liu Z."/>
            <person name="Frigaard N.-U."/>
            <person name="Vogl K."/>
            <person name="Iino T."/>
            <person name="Ohkuma M."/>
            <person name="Overmann J."/>
            <person name="Bryant D.A."/>
        </authorList>
    </citation>
    <scope>NUCLEOTIDE SEQUENCE [LARGE SCALE GENOMIC DNA]</scope>
    <source>
        <strain evidence="3">DSM 19864 / JCM 16511 / NBRC 101810 / Mat9-16</strain>
    </source>
</reference>
<evidence type="ECO:0008006" key="4">
    <source>
        <dbReference type="Google" id="ProtNLM"/>
    </source>
</evidence>
<dbReference type="KEGG" id="ial:IALB_2342"/>
<feature type="chain" id="PRO_5003623881" description="Outer membrane protein beta-barrel domain-containing protein" evidence="1">
    <location>
        <begin position="20"/>
        <end position="239"/>
    </location>
</feature>
<dbReference type="AlphaFoldDB" id="I0AM38"/>
<protein>
    <recommendedName>
        <fullName evidence="4">Outer membrane protein beta-barrel domain-containing protein</fullName>
    </recommendedName>
</protein>
<dbReference type="EMBL" id="CP003418">
    <property type="protein sequence ID" value="AFH50045.1"/>
    <property type="molecule type" value="Genomic_DNA"/>
</dbReference>
<evidence type="ECO:0000313" key="3">
    <source>
        <dbReference type="Proteomes" id="UP000007394"/>
    </source>
</evidence>
<proteinExistence type="predicted"/>
<dbReference type="RefSeq" id="WP_014561188.1">
    <property type="nucleotide sequence ID" value="NC_017464.1"/>
</dbReference>
<dbReference type="HOGENOM" id="CLU_1159840_0_0_10"/>
<keyword evidence="3" id="KW-1185">Reference proteome</keyword>
<dbReference type="InterPro" id="IPR011250">
    <property type="entry name" value="OMP/PagP_B-barrel"/>
</dbReference>
<dbReference type="Proteomes" id="UP000007394">
    <property type="component" value="Chromosome"/>
</dbReference>
<name>I0AM38_IGNAJ</name>
<dbReference type="OrthoDB" id="9807574at2"/>
<keyword evidence="1" id="KW-0732">Signal</keyword>
<feature type="signal peptide" evidence="1">
    <location>
        <begin position="1"/>
        <end position="19"/>
    </location>
</feature>
<gene>
    <name evidence="2" type="ordered locus">IALB_2342</name>
</gene>
<accession>I0AM38</accession>